<gene>
    <name evidence="1" type="ORF">JQS30_14945</name>
</gene>
<proteinExistence type="predicted"/>
<dbReference type="InterPro" id="IPR010281">
    <property type="entry name" value="DUF885"/>
</dbReference>
<dbReference type="RefSeq" id="WP_213171038.1">
    <property type="nucleotide sequence ID" value="NZ_CP070496.1"/>
</dbReference>
<reference evidence="1" key="1">
    <citation type="submission" date="2021-02" db="EMBL/GenBank/DDBJ databases">
        <title>Natronoglycomyces albus gen. nov., sp. nov, a haloalkaliphilic actinobacterium from a soda solonchak soil.</title>
        <authorList>
            <person name="Sorokin D.Y."/>
            <person name="Khijniak T.V."/>
            <person name="Zakharycheva A.P."/>
            <person name="Boueva O.V."/>
            <person name="Ariskina E.V."/>
            <person name="Hahnke R.L."/>
            <person name="Bunk B."/>
            <person name="Sproer C."/>
            <person name="Schumann P."/>
            <person name="Evtushenko L.I."/>
            <person name="Kublanov I.V."/>
        </authorList>
    </citation>
    <scope>NUCLEOTIDE SEQUENCE</scope>
    <source>
        <strain evidence="1">DSM 106290</strain>
    </source>
</reference>
<dbReference type="EMBL" id="CP070496">
    <property type="protein sequence ID" value="QSB05037.1"/>
    <property type="molecule type" value="Genomic_DNA"/>
</dbReference>
<evidence type="ECO:0000313" key="1">
    <source>
        <dbReference type="EMBL" id="QSB05037.1"/>
    </source>
</evidence>
<dbReference type="PANTHER" id="PTHR33361">
    <property type="entry name" value="GLR0591 PROTEIN"/>
    <property type="match status" value="1"/>
</dbReference>
<protein>
    <submittedName>
        <fullName evidence="1">DUF885 domain-containing protein</fullName>
    </submittedName>
</protein>
<accession>A0A895XJ79</accession>
<sequence>MSKIDDIANDFVEEFIANSPTTATYLGHPGHDDKWDDLSPAGYAKDIDLHRRVLAEIKAVEPADSSERAAKEAMIERFELKIERYDAGDTHLDLNVLTSSVHGMRQIFDLMPHEGEEAARNIARRLQAFPTAVDQYIETLRGEAKAGRVAAHRQVTEVARHCDNWNGANGDNFWENLTTKTVTVDGEPATGALAAELAEGAQAAHRATAAFATFLRDELAGQAPQEDAIGEDAYSRASRYFIGAKVDLRETYEWGWAELARIEEEMREVADRIKPGATVDEAVEYLDSSDDDRMTDKYAFRDWMQELSDRTVEEMQEYFDIPEPVRKLECMLAPAEDGAIYYTGPSEDFSRPGRMWWSVPSSQTHFSKWREMTTVFHEGIPGHHLQIGQTAYRSELLNRYQRQLLFCSGHAEGWALYSERLMDELGYYKDYPAGKLGMLDGQAMRAARVIVDIGLHCQFEIPEDNPFGFRPGEKWDHARVWEFMRAHCRVPDPMLDFEVNRYLGWPGQAPSYKVGERLWKQARDDYKERKGADFSLTQFHSDSLNLGPMGLDPFAAALKRL</sequence>
<name>A0A895XJ79_9ACTN</name>
<evidence type="ECO:0000313" key="2">
    <source>
        <dbReference type="Proteomes" id="UP000662939"/>
    </source>
</evidence>
<dbReference type="KEGG" id="nav:JQS30_14945"/>
<dbReference type="Proteomes" id="UP000662939">
    <property type="component" value="Chromosome"/>
</dbReference>
<keyword evidence="2" id="KW-1185">Reference proteome</keyword>
<dbReference type="PANTHER" id="PTHR33361:SF2">
    <property type="entry name" value="DUF885 DOMAIN-CONTAINING PROTEIN"/>
    <property type="match status" value="1"/>
</dbReference>
<organism evidence="1 2">
    <name type="scientific">Natronoglycomyces albus</name>
    <dbReference type="NCBI Taxonomy" id="2811108"/>
    <lineage>
        <taxon>Bacteria</taxon>
        <taxon>Bacillati</taxon>
        <taxon>Actinomycetota</taxon>
        <taxon>Actinomycetes</taxon>
        <taxon>Glycomycetales</taxon>
        <taxon>Glycomycetaceae</taxon>
        <taxon>Natronoglycomyces</taxon>
    </lineage>
</organism>
<dbReference type="Pfam" id="PF05960">
    <property type="entry name" value="DUF885"/>
    <property type="match status" value="1"/>
</dbReference>
<dbReference type="AlphaFoldDB" id="A0A895XJ79"/>